<keyword evidence="2" id="KW-1185">Reference proteome</keyword>
<dbReference type="EMBL" id="NBCO01000004">
    <property type="protein sequence ID" value="ORC91900.1"/>
    <property type="molecule type" value="Genomic_DNA"/>
</dbReference>
<dbReference type="AlphaFoldDB" id="A0A1X0P645"/>
<sequence length="99" mass="11930">MMIISEFHHFIFYNKKSLVRMWYLIVVPRLSTLYCRRKPQVNDVFLLEDPLALRLRRYTTPEPAVSYWGRNISKKVLGHVSTCYQQYHPHQVAAEWCLM</sequence>
<name>A0A1X0P645_9TRYP</name>
<dbReference type="VEuPathDB" id="TriTrypDB:TM35_000041140"/>
<organism evidence="1 2">
    <name type="scientific">Trypanosoma theileri</name>
    <dbReference type="NCBI Taxonomy" id="67003"/>
    <lineage>
        <taxon>Eukaryota</taxon>
        <taxon>Discoba</taxon>
        <taxon>Euglenozoa</taxon>
        <taxon>Kinetoplastea</taxon>
        <taxon>Metakinetoplastina</taxon>
        <taxon>Trypanosomatida</taxon>
        <taxon>Trypanosomatidae</taxon>
        <taxon>Trypanosoma</taxon>
    </lineage>
</organism>
<protein>
    <submittedName>
        <fullName evidence="1">Uncharacterized protein</fullName>
    </submittedName>
</protein>
<reference evidence="1 2" key="1">
    <citation type="submission" date="2017-03" db="EMBL/GenBank/DDBJ databases">
        <title>An alternative strategy for trypanosome survival in the mammalian bloodstream revealed through genome and transcriptome analysis of the ubiquitous bovine parasite Trypanosoma (Megatrypanum) theileri.</title>
        <authorList>
            <person name="Kelly S."/>
            <person name="Ivens A."/>
            <person name="Mott A."/>
            <person name="O'Neill E."/>
            <person name="Emms D."/>
            <person name="Macleod O."/>
            <person name="Voorheis P."/>
            <person name="Matthews J."/>
            <person name="Matthews K."/>
            <person name="Carrington M."/>
        </authorList>
    </citation>
    <scope>NUCLEOTIDE SEQUENCE [LARGE SCALE GENOMIC DNA]</scope>
    <source>
        <strain evidence="1">Edinburgh</strain>
    </source>
</reference>
<proteinExistence type="predicted"/>
<evidence type="ECO:0000313" key="2">
    <source>
        <dbReference type="Proteomes" id="UP000192257"/>
    </source>
</evidence>
<gene>
    <name evidence="1" type="ORF">TM35_000041140</name>
</gene>
<comment type="caution">
    <text evidence="1">The sequence shown here is derived from an EMBL/GenBank/DDBJ whole genome shotgun (WGS) entry which is preliminary data.</text>
</comment>
<evidence type="ECO:0000313" key="1">
    <source>
        <dbReference type="EMBL" id="ORC91900.1"/>
    </source>
</evidence>
<accession>A0A1X0P645</accession>
<dbReference type="Proteomes" id="UP000192257">
    <property type="component" value="Unassembled WGS sequence"/>
</dbReference>
<dbReference type="RefSeq" id="XP_028885966.1">
    <property type="nucleotide sequence ID" value="XM_029022308.1"/>
</dbReference>
<dbReference type="GeneID" id="39982088"/>